<dbReference type="InterPro" id="IPR018313">
    <property type="entry name" value="SBP_3_CS"/>
</dbReference>
<dbReference type="SMART" id="SM00062">
    <property type="entry name" value="PBPb"/>
    <property type="match status" value="1"/>
</dbReference>
<keyword evidence="3 5" id="KW-0732">Signal</keyword>
<dbReference type="PROSITE" id="PS51257">
    <property type="entry name" value="PROKAR_LIPOPROTEIN"/>
    <property type="match status" value="1"/>
</dbReference>
<proteinExistence type="inferred from homology"/>
<keyword evidence="8" id="KW-1185">Reference proteome</keyword>
<feature type="domain" description="Solute-binding protein family 3/N-terminal" evidence="6">
    <location>
        <begin position="70"/>
        <end position="297"/>
    </location>
</feature>
<reference evidence="7 8" key="1">
    <citation type="submission" date="2022-02" db="EMBL/GenBank/DDBJ databases">
        <title>The car tank lid bacteriome: a reservoir of bacteria with potential in bioremediation of fuel.</title>
        <authorList>
            <person name="Vidal-Verdu A."/>
            <person name="Gomez-Martinez D."/>
            <person name="Latorre-Perez A."/>
            <person name="Pereto J."/>
            <person name="Porcar M."/>
        </authorList>
    </citation>
    <scope>NUCLEOTIDE SEQUENCE [LARGE SCALE GENOMIC DNA]</scope>
    <source>
        <strain evidence="7 8">4D.3</strain>
    </source>
</reference>
<feature type="signal peptide" evidence="5">
    <location>
        <begin position="1"/>
        <end position="20"/>
    </location>
</feature>
<evidence type="ECO:0000259" key="6">
    <source>
        <dbReference type="SMART" id="SM00062"/>
    </source>
</evidence>
<evidence type="ECO:0000256" key="5">
    <source>
        <dbReference type="SAM" id="SignalP"/>
    </source>
</evidence>
<evidence type="ECO:0000256" key="1">
    <source>
        <dbReference type="ARBA" id="ARBA00004196"/>
    </source>
</evidence>
<evidence type="ECO:0000313" key="7">
    <source>
        <dbReference type="EMBL" id="MCK9794372.1"/>
    </source>
</evidence>
<protein>
    <submittedName>
        <fullName evidence="7">ABC transporter substrate-binding protein</fullName>
    </submittedName>
</protein>
<comment type="similarity">
    <text evidence="2 4">Belongs to the bacterial solute-binding protein 3 family.</text>
</comment>
<dbReference type="EMBL" id="JALQCY010000003">
    <property type="protein sequence ID" value="MCK9794372.1"/>
    <property type="molecule type" value="Genomic_DNA"/>
</dbReference>
<sequence>MRTRHALATTAVTSAVVALALTGCTTASQDAGSTPGASGGSTAEAVDLDAIQKDDAVAALVPAAVAEDGKLSIGSNLEYAPVEFVDADGKTPVGLDIDIATALAKTMGLELEVNNAGFDSIIPAIGSKYEAGFSAFSVTPERLKEVNMVSYFTAGSQFAVAKGNPDDVSPDALCGVTVGVQTGTIQQDELAAISKECTDGGKDAVDVLPYDSQSDVTTNLAGGKLQAMYADSPIIAYAVEQTGGSVEALGEITDAAPYGAVVAKDDTELAEAVQAGLQKLMDDGVLAQVADTWGSGAAVLDTAELNPAG</sequence>
<dbReference type="Gene3D" id="3.40.190.10">
    <property type="entry name" value="Periplasmic binding protein-like II"/>
    <property type="match status" value="2"/>
</dbReference>
<dbReference type="PANTHER" id="PTHR35936">
    <property type="entry name" value="MEMBRANE-BOUND LYTIC MUREIN TRANSGLYCOSYLASE F"/>
    <property type="match status" value="1"/>
</dbReference>
<organism evidence="7 8">
    <name type="scientific">Isoptericola peretonis</name>
    <dbReference type="NCBI Taxonomy" id="2918523"/>
    <lineage>
        <taxon>Bacteria</taxon>
        <taxon>Bacillati</taxon>
        <taxon>Actinomycetota</taxon>
        <taxon>Actinomycetes</taxon>
        <taxon>Micrococcales</taxon>
        <taxon>Promicromonosporaceae</taxon>
        <taxon>Isoptericola</taxon>
    </lineage>
</organism>
<name>A0ABT0J4J8_9MICO</name>
<evidence type="ECO:0000256" key="4">
    <source>
        <dbReference type="RuleBase" id="RU003744"/>
    </source>
</evidence>
<evidence type="ECO:0000256" key="2">
    <source>
        <dbReference type="ARBA" id="ARBA00010333"/>
    </source>
</evidence>
<dbReference type="Pfam" id="PF00497">
    <property type="entry name" value="SBP_bac_3"/>
    <property type="match status" value="1"/>
</dbReference>
<comment type="caution">
    <text evidence="7">The sequence shown here is derived from an EMBL/GenBank/DDBJ whole genome shotgun (WGS) entry which is preliminary data.</text>
</comment>
<dbReference type="Proteomes" id="UP001651050">
    <property type="component" value="Unassembled WGS sequence"/>
</dbReference>
<dbReference type="RefSeq" id="WP_416344216.1">
    <property type="nucleotide sequence ID" value="NZ_JALQCY010000003.1"/>
</dbReference>
<dbReference type="PROSITE" id="PS01039">
    <property type="entry name" value="SBP_BACTERIAL_3"/>
    <property type="match status" value="1"/>
</dbReference>
<evidence type="ECO:0000313" key="8">
    <source>
        <dbReference type="Proteomes" id="UP001651050"/>
    </source>
</evidence>
<feature type="chain" id="PRO_5045680514" evidence="5">
    <location>
        <begin position="21"/>
        <end position="309"/>
    </location>
</feature>
<evidence type="ECO:0000256" key="3">
    <source>
        <dbReference type="ARBA" id="ARBA00022729"/>
    </source>
</evidence>
<accession>A0ABT0J4J8</accession>
<dbReference type="InterPro" id="IPR001638">
    <property type="entry name" value="Solute-binding_3/MltF_N"/>
</dbReference>
<dbReference type="CDD" id="cd01004">
    <property type="entry name" value="PBP2_MidA_like"/>
    <property type="match status" value="1"/>
</dbReference>
<dbReference type="SUPFAM" id="SSF53850">
    <property type="entry name" value="Periplasmic binding protein-like II"/>
    <property type="match status" value="1"/>
</dbReference>
<comment type="subcellular location">
    <subcellularLocation>
        <location evidence="1">Cell envelope</location>
    </subcellularLocation>
</comment>
<dbReference type="PANTHER" id="PTHR35936:SF17">
    <property type="entry name" value="ARGININE-BINDING EXTRACELLULAR PROTEIN ARTP"/>
    <property type="match status" value="1"/>
</dbReference>
<gene>
    <name evidence="7" type="ORF">M1843_11510</name>
</gene>